<feature type="compositionally biased region" description="Polar residues" evidence="1">
    <location>
        <begin position="1"/>
        <end position="17"/>
    </location>
</feature>
<keyword evidence="2" id="KW-0812">Transmembrane</keyword>
<evidence type="ECO:0000313" key="4">
    <source>
        <dbReference type="Proteomes" id="UP001610446"/>
    </source>
</evidence>
<feature type="compositionally biased region" description="Low complexity" evidence="1">
    <location>
        <begin position="18"/>
        <end position="30"/>
    </location>
</feature>
<feature type="transmembrane region" description="Helical" evidence="2">
    <location>
        <begin position="64"/>
        <end position="86"/>
    </location>
</feature>
<dbReference type="Proteomes" id="UP001610446">
    <property type="component" value="Unassembled WGS sequence"/>
</dbReference>
<organism evidence="3 4">
    <name type="scientific">Aspergillus pseudoustus</name>
    <dbReference type="NCBI Taxonomy" id="1810923"/>
    <lineage>
        <taxon>Eukaryota</taxon>
        <taxon>Fungi</taxon>
        <taxon>Dikarya</taxon>
        <taxon>Ascomycota</taxon>
        <taxon>Pezizomycotina</taxon>
        <taxon>Eurotiomycetes</taxon>
        <taxon>Eurotiomycetidae</taxon>
        <taxon>Eurotiales</taxon>
        <taxon>Aspergillaceae</taxon>
        <taxon>Aspergillus</taxon>
        <taxon>Aspergillus subgen. Nidulantes</taxon>
    </lineage>
</organism>
<gene>
    <name evidence="3" type="ORF">BJY01DRAFT_252838</name>
</gene>
<evidence type="ECO:0000256" key="1">
    <source>
        <dbReference type="SAM" id="MobiDB-lite"/>
    </source>
</evidence>
<dbReference type="EMBL" id="JBFXLU010000212">
    <property type="protein sequence ID" value="KAL2834808.1"/>
    <property type="molecule type" value="Genomic_DNA"/>
</dbReference>
<evidence type="ECO:0000313" key="3">
    <source>
        <dbReference type="EMBL" id="KAL2834808.1"/>
    </source>
</evidence>
<sequence>MSTPTTVTQTETNDLTVTASTSECSSATETSETKVQTDTGSDTDSGAGVNTESGSDSLSTVAKAGIGAGVGAWALLILAAGRFWFFRRPWQANEDRKGVPVIPTGAEPQGMVTKSSNLFPAATITTPANVEQRLRLYSRHELFCNVLDGFVICDVEQFSLRIDYWGGALTTTTTFEPMGMKGSSTVLPASFLPAMGLAETSDIDIRLYTVIMSSGVGIDNPEHTDVSLVVPVPTPITVTFTSRR</sequence>
<comment type="caution">
    <text evidence="3">The sequence shown here is derived from an EMBL/GenBank/DDBJ whole genome shotgun (WGS) entry which is preliminary data.</text>
</comment>
<evidence type="ECO:0000256" key="2">
    <source>
        <dbReference type="SAM" id="Phobius"/>
    </source>
</evidence>
<feature type="region of interest" description="Disordered" evidence="1">
    <location>
        <begin position="1"/>
        <end position="56"/>
    </location>
</feature>
<keyword evidence="2" id="KW-1133">Transmembrane helix</keyword>
<accession>A0ABR4J6X7</accession>
<keyword evidence="4" id="KW-1185">Reference proteome</keyword>
<feature type="compositionally biased region" description="Polar residues" evidence="1">
    <location>
        <begin position="34"/>
        <end position="56"/>
    </location>
</feature>
<protein>
    <submittedName>
        <fullName evidence="3">Uncharacterized protein</fullName>
    </submittedName>
</protein>
<reference evidence="3 4" key="1">
    <citation type="submission" date="2024-07" db="EMBL/GenBank/DDBJ databases">
        <title>Section-level genome sequencing and comparative genomics of Aspergillus sections Usti and Cavernicolus.</title>
        <authorList>
            <consortium name="Lawrence Berkeley National Laboratory"/>
            <person name="Nybo J.L."/>
            <person name="Vesth T.C."/>
            <person name="Theobald S."/>
            <person name="Frisvad J.C."/>
            <person name="Larsen T.O."/>
            <person name="Kjaerboelling I."/>
            <person name="Rothschild-Mancinelli K."/>
            <person name="Lyhne E.K."/>
            <person name="Kogle M.E."/>
            <person name="Barry K."/>
            <person name="Clum A."/>
            <person name="Na H."/>
            <person name="Ledsgaard L."/>
            <person name="Lin J."/>
            <person name="Lipzen A."/>
            <person name="Kuo A."/>
            <person name="Riley R."/>
            <person name="Mondo S."/>
            <person name="Labutti K."/>
            <person name="Haridas S."/>
            <person name="Pangalinan J."/>
            <person name="Salamov A.A."/>
            <person name="Simmons B.A."/>
            <person name="Magnuson J.K."/>
            <person name="Chen J."/>
            <person name="Drula E."/>
            <person name="Henrissat B."/>
            <person name="Wiebenga A."/>
            <person name="Lubbers R.J."/>
            <person name="Gomes A.C."/>
            <person name="Makela M.R."/>
            <person name="Stajich J."/>
            <person name="Grigoriev I.V."/>
            <person name="Mortensen U.H."/>
            <person name="De Vries R.P."/>
            <person name="Baker S.E."/>
            <person name="Andersen M.R."/>
        </authorList>
    </citation>
    <scope>NUCLEOTIDE SEQUENCE [LARGE SCALE GENOMIC DNA]</scope>
    <source>
        <strain evidence="3 4">CBS 123904</strain>
    </source>
</reference>
<name>A0ABR4J6X7_9EURO</name>
<proteinExistence type="predicted"/>
<keyword evidence="2" id="KW-0472">Membrane</keyword>